<dbReference type="GO" id="GO:0005615">
    <property type="term" value="C:extracellular space"/>
    <property type="evidence" value="ECO:0007669"/>
    <property type="project" value="TreeGrafter"/>
</dbReference>
<dbReference type="AlphaFoldDB" id="A0A8D0GV30"/>
<dbReference type="SMART" id="SM00186">
    <property type="entry name" value="FBG"/>
    <property type="match status" value="1"/>
</dbReference>
<keyword evidence="9" id="KW-0677">Repeat</keyword>
<keyword evidence="14" id="KW-0325">Glycoprotein</keyword>
<keyword evidence="10" id="KW-0106">Calcium</keyword>
<dbReference type="PROSITE" id="PS51406">
    <property type="entry name" value="FIBRINOGEN_C_2"/>
    <property type="match status" value="1"/>
</dbReference>
<comment type="similarity">
    <text evidence="3">Belongs to the ficolin lectin family. Veficolin subfamily.</text>
</comment>
<dbReference type="GO" id="GO:0005581">
    <property type="term" value="C:collagen trimer"/>
    <property type="evidence" value="ECO:0007669"/>
    <property type="project" value="UniProtKB-KW"/>
</dbReference>
<dbReference type="InterPro" id="IPR002181">
    <property type="entry name" value="Fibrinogen_a/b/g_C_dom"/>
</dbReference>
<dbReference type="OMA" id="CRGAQES"/>
<keyword evidence="19" id="KW-1185">Reference proteome</keyword>
<dbReference type="NCBIfam" id="NF040941">
    <property type="entry name" value="GGGWT_bact"/>
    <property type="match status" value="1"/>
</dbReference>
<keyword evidence="5" id="KW-0399">Innate immunity</keyword>
<dbReference type="GO" id="GO:0097367">
    <property type="term" value="F:carbohydrate derivative binding"/>
    <property type="evidence" value="ECO:0007669"/>
    <property type="project" value="TreeGrafter"/>
</dbReference>
<dbReference type="FunFam" id="3.90.215.10:FF:000001">
    <property type="entry name" value="Tenascin isoform 1"/>
    <property type="match status" value="1"/>
</dbReference>
<evidence type="ECO:0000259" key="17">
    <source>
        <dbReference type="PROSITE" id="PS51406"/>
    </source>
</evidence>
<dbReference type="Ensembl" id="ENSSPUT00000013315.1">
    <property type="protein sequence ID" value="ENSSPUP00000012492.1"/>
    <property type="gene ID" value="ENSSPUG00000009592.1"/>
</dbReference>
<evidence type="ECO:0000256" key="7">
    <source>
        <dbReference type="ARBA" id="ARBA00022729"/>
    </source>
</evidence>
<evidence type="ECO:0000313" key="19">
    <source>
        <dbReference type="Proteomes" id="UP000694392"/>
    </source>
</evidence>
<keyword evidence="11" id="KW-0391">Immunity</keyword>
<evidence type="ECO:0000256" key="12">
    <source>
        <dbReference type="ARBA" id="ARBA00023119"/>
    </source>
</evidence>
<reference evidence="18" key="2">
    <citation type="submission" date="2025-09" db="UniProtKB">
        <authorList>
            <consortium name="Ensembl"/>
        </authorList>
    </citation>
    <scope>IDENTIFICATION</scope>
</reference>
<evidence type="ECO:0000313" key="18">
    <source>
        <dbReference type="Ensembl" id="ENSSPUP00000012492.1"/>
    </source>
</evidence>
<dbReference type="CDD" id="cd00087">
    <property type="entry name" value="FReD"/>
    <property type="match status" value="1"/>
</dbReference>
<dbReference type="InterPro" id="IPR014716">
    <property type="entry name" value="Fibrinogen_a/b/g_C_1"/>
</dbReference>
<keyword evidence="13" id="KW-1015">Disulfide bond</keyword>
<evidence type="ECO:0000256" key="5">
    <source>
        <dbReference type="ARBA" id="ARBA00022588"/>
    </source>
</evidence>
<evidence type="ECO:0000256" key="9">
    <source>
        <dbReference type="ARBA" id="ARBA00022737"/>
    </source>
</evidence>
<feature type="domain" description="Fibrinogen C-terminal" evidence="17">
    <location>
        <begin position="64"/>
        <end position="281"/>
    </location>
</feature>
<keyword evidence="15" id="KW-1216">Complement system impairing toxin</keyword>
<evidence type="ECO:0000256" key="2">
    <source>
        <dbReference type="ARBA" id="ARBA00004613"/>
    </source>
</evidence>
<dbReference type="SUPFAM" id="SSF56496">
    <property type="entry name" value="Fibrinogen C-terminal domain-like"/>
    <property type="match status" value="1"/>
</dbReference>
<evidence type="ECO:0000256" key="4">
    <source>
        <dbReference type="ARBA" id="ARBA00022525"/>
    </source>
</evidence>
<evidence type="ECO:0000256" key="14">
    <source>
        <dbReference type="ARBA" id="ARBA00023180"/>
    </source>
</evidence>
<dbReference type="GO" id="GO:0030246">
    <property type="term" value="F:carbohydrate binding"/>
    <property type="evidence" value="ECO:0007669"/>
    <property type="project" value="UniProtKB-KW"/>
</dbReference>
<dbReference type="PROSITE" id="PS00514">
    <property type="entry name" value="FIBRINOGEN_C_1"/>
    <property type="match status" value="1"/>
</dbReference>
<dbReference type="InterPro" id="IPR050373">
    <property type="entry name" value="Fibrinogen_C-term_domain"/>
</dbReference>
<keyword evidence="16" id="KW-0379">Hydroxylation</keyword>
<evidence type="ECO:0000256" key="1">
    <source>
        <dbReference type="ARBA" id="ARBA00003654"/>
    </source>
</evidence>
<dbReference type="InterPro" id="IPR036056">
    <property type="entry name" value="Fibrinogen-like_C"/>
</dbReference>
<keyword evidence="8" id="KW-0430">Lectin</keyword>
<protein>
    <recommendedName>
        <fullName evidence="17">Fibrinogen C-terminal domain-containing protein</fullName>
    </recommendedName>
</protein>
<dbReference type="PANTHER" id="PTHR19143">
    <property type="entry name" value="FIBRINOGEN/TENASCIN/ANGIOPOEITIN"/>
    <property type="match status" value="1"/>
</dbReference>
<comment type="subcellular location">
    <subcellularLocation>
        <location evidence="2">Secreted</location>
    </subcellularLocation>
</comment>
<comment type="function">
    <text evidence="1">Initiates complement activation and/or interferes in platelet aggregation and/or blood coagulation.</text>
</comment>
<evidence type="ECO:0000256" key="16">
    <source>
        <dbReference type="ARBA" id="ARBA00023278"/>
    </source>
</evidence>
<sequence length="281" mass="32244">MSLVADGVGSMMISGICSDMLWSLFLGDKGKTGVPKTIGKQHFCIPSHLCQENDFIIFLYIIKFLLSPGPKDCKDLFYQGITMSGWYTIYPRACKPITVMCDMDIDGGGWIVFQRRADGTVDFFRNWLAYKSGFGSQLTEFWLGNDNIHMLTSLGNNELRIDLRDFDNKHVYAKYKSFQILGEADKYKLILGDYNGGTAGDSLALHRNMPFSTMEYDFDQSYDNCAWVYKGAWWYNACHDSNLNGFYWMGKQETYATGINWVTSKGHFYSFMFSEMKFRSV</sequence>
<keyword evidence="15" id="KW-0800">Toxin</keyword>
<dbReference type="Pfam" id="PF00147">
    <property type="entry name" value="Fibrinogen_C"/>
    <property type="match status" value="1"/>
</dbReference>
<dbReference type="GO" id="GO:0001867">
    <property type="term" value="P:complement activation, lectin pathway"/>
    <property type="evidence" value="ECO:0007669"/>
    <property type="project" value="TreeGrafter"/>
</dbReference>
<dbReference type="Gene3D" id="3.90.215.10">
    <property type="entry name" value="Gamma Fibrinogen, chain A, domain 1"/>
    <property type="match status" value="1"/>
</dbReference>
<accession>A0A8D0GV30</accession>
<dbReference type="GO" id="GO:0046872">
    <property type="term" value="F:metal ion binding"/>
    <property type="evidence" value="ECO:0007669"/>
    <property type="project" value="UniProtKB-KW"/>
</dbReference>
<evidence type="ECO:0000256" key="6">
    <source>
        <dbReference type="ARBA" id="ARBA00022723"/>
    </source>
</evidence>
<evidence type="ECO:0000256" key="10">
    <source>
        <dbReference type="ARBA" id="ARBA00022837"/>
    </source>
</evidence>
<evidence type="ECO:0000256" key="8">
    <source>
        <dbReference type="ARBA" id="ARBA00022734"/>
    </source>
</evidence>
<keyword evidence="4" id="KW-0964">Secreted</keyword>
<dbReference type="InterPro" id="IPR020837">
    <property type="entry name" value="Fibrinogen_CS"/>
</dbReference>
<dbReference type="GO" id="GO:0003823">
    <property type="term" value="F:antigen binding"/>
    <property type="evidence" value="ECO:0007669"/>
    <property type="project" value="TreeGrafter"/>
</dbReference>
<dbReference type="Proteomes" id="UP000694392">
    <property type="component" value="Unplaced"/>
</dbReference>
<reference evidence="18" key="1">
    <citation type="submission" date="2025-08" db="UniProtKB">
        <authorList>
            <consortium name="Ensembl"/>
        </authorList>
    </citation>
    <scope>IDENTIFICATION</scope>
</reference>
<proteinExistence type="inferred from homology"/>
<dbReference type="GeneTree" id="ENSGT00940000163282"/>
<dbReference type="PANTHER" id="PTHR19143:SF433">
    <property type="entry name" value="FICOLIN-2"/>
    <property type="match status" value="1"/>
</dbReference>
<organism evidence="18 19">
    <name type="scientific">Sphenodon punctatus</name>
    <name type="common">Tuatara</name>
    <name type="synonym">Hatteria punctata</name>
    <dbReference type="NCBI Taxonomy" id="8508"/>
    <lineage>
        <taxon>Eukaryota</taxon>
        <taxon>Metazoa</taxon>
        <taxon>Chordata</taxon>
        <taxon>Craniata</taxon>
        <taxon>Vertebrata</taxon>
        <taxon>Euteleostomi</taxon>
        <taxon>Lepidosauria</taxon>
        <taxon>Sphenodontia</taxon>
        <taxon>Sphenodontidae</taxon>
        <taxon>Sphenodon</taxon>
    </lineage>
</organism>
<evidence type="ECO:0000256" key="13">
    <source>
        <dbReference type="ARBA" id="ARBA00023157"/>
    </source>
</evidence>
<evidence type="ECO:0000256" key="11">
    <source>
        <dbReference type="ARBA" id="ARBA00022859"/>
    </source>
</evidence>
<keyword evidence="7" id="KW-0732">Signal</keyword>
<evidence type="ECO:0000256" key="15">
    <source>
        <dbReference type="ARBA" id="ARBA00023220"/>
    </source>
</evidence>
<name>A0A8D0GV30_SPHPU</name>
<keyword evidence="12" id="KW-0176">Collagen</keyword>
<keyword evidence="6" id="KW-0479">Metal-binding</keyword>
<dbReference type="GO" id="GO:0005102">
    <property type="term" value="F:signaling receptor binding"/>
    <property type="evidence" value="ECO:0007669"/>
    <property type="project" value="TreeGrafter"/>
</dbReference>
<evidence type="ECO:0000256" key="3">
    <source>
        <dbReference type="ARBA" id="ARBA00006932"/>
    </source>
</evidence>